<dbReference type="RefSeq" id="WP_082768706.1">
    <property type="nucleotide sequence ID" value="NZ_LSNE01000002.1"/>
</dbReference>
<dbReference type="InterPro" id="IPR041667">
    <property type="entry name" value="Cupin_8"/>
</dbReference>
<accession>A0A136A6M2</accession>
<feature type="domain" description="JmjC" evidence="1">
    <location>
        <begin position="129"/>
        <end position="278"/>
    </location>
</feature>
<dbReference type="AlphaFoldDB" id="A0A136A6M2"/>
<reference evidence="3" key="1">
    <citation type="submission" date="2016-02" db="EMBL/GenBank/DDBJ databases">
        <authorList>
            <person name="Schultz-Johansen M."/>
            <person name="Glaring M.A."/>
            <person name="Bech P.K."/>
            <person name="Stougaard P."/>
        </authorList>
    </citation>
    <scope>NUCLEOTIDE SEQUENCE [LARGE SCALE GENOMIC DNA]</scope>
    <source>
        <strain evidence="3">S66</strain>
    </source>
</reference>
<dbReference type="Gene3D" id="2.60.120.650">
    <property type="entry name" value="Cupin"/>
    <property type="match status" value="1"/>
</dbReference>
<organism evidence="2 3">
    <name type="scientific">Paraglaciecola hydrolytica</name>
    <dbReference type="NCBI Taxonomy" id="1799789"/>
    <lineage>
        <taxon>Bacteria</taxon>
        <taxon>Pseudomonadati</taxon>
        <taxon>Pseudomonadota</taxon>
        <taxon>Gammaproteobacteria</taxon>
        <taxon>Alteromonadales</taxon>
        <taxon>Alteromonadaceae</taxon>
        <taxon>Paraglaciecola</taxon>
    </lineage>
</organism>
<dbReference type="SUPFAM" id="SSF51197">
    <property type="entry name" value="Clavaminate synthase-like"/>
    <property type="match status" value="1"/>
</dbReference>
<dbReference type="PROSITE" id="PS51184">
    <property type="entry name" value="JMJC"/>
    <property type="match status" value="1"/>
</dbReference>
<keyword evidence="3" id="KW-1185">Reference proteome</keyword>
<comment type="caution">
    <text evidence="2">The sequence shown here is derived from an EMBL/GenBank/DDBJ whole genome shotgun (WGS) entry which is preliminary data.</text>
</comment>
<dbReference type="OrthoDB" id="479699at2"/>
<proteinExistence type="predicted"/>
<evidence type="ECO:0000313" key="2">
    <source>
        <dbReference type="EMBL" id="KXI30871.1"/>
    </source>
</evidence>
<protein>
    <recommendedName>
        <fullName evidence="1">JmjC domain-containing protein</fullName>
    </recommendedName>
</protein>
<dbReference type="PANTHER" id="PTHR12461:SF105">
    <property type="entry name" value="HYPOXIA-INDUCIBLE FACTOR 1-ALPHA INHIBITOR"/>
    <property type="match status" value="1"/>
</dbReference>
<dbReference type="STRING" id="1799789.AX660_04255"/>
<evidence type="ECO:0000259" key="1">
    <source>
        <dbReference type="PROSITE" id="PS51184"/>
    </source>
</evidence>
<evidence type="ECO:0000313" key="3">
    <source>
        <dbReference type="Proteomes" id="UP000070299"/>
    </source>
</evidence>
<name>A0A136A6M2_9ALTE</name>
<dbReference type="InterPro" id="IPR003347">
    <property type="entry name" value="JmjC_dom"/>
</dbReference>
<dbReference type="Pfam" id="PF13621">
    <property type="entry name" value="Cupin_8"/>
    <property type="match status" value="1"/>
</dbReference>
<dbReference type="PANTHER" id="PTHR12461">
    <property type="entry name" value="HYPOXIA-INDUCIBLE FACTOR 1 ALPHA INHIBITOR-RELATED"/>
    <property type="match status" value="1"/>
</dbReference>
<gene>
    <name evidence="2" type="ORF">AX660_04255</name>
</gene>
<dbReference type="SMART" id="SM00558">
    <property type="entry name" value="JmjC"/>
    <property type="match status" value="1"/>
</dbReference>
<sequence length="342" mass="38912">MLKKRQAELAKLENLPSPASVSDVTIDNFNEKINQSYQPLILKNFAADWEIVKKSQQSLALAAEYLKGFDHQQKLKLISLPEDTLGRLFYNHDLSGKNFTVKNSTLSDSIDLMLEKDNKTRYCLQSVSLKQNYPELIAQLPNKLLPNTQSFIWIGNKVTVPAHFDEANNIAVVAAGKRRFTLFQPEQIKNLYIGPLDFTPAGQPISLVNLRAPDLSQFPLYEQAYANALSVELEAGDAIYIPTPWWHHVESLSPFNVLINYWWSDNYVSSQLPFPMLIHALQAFKNMPIDQQQAWQSIMQHYLFNQDESAIAHIPKAAQGILGEQAKPVSHFIHQWLASQIK</sequence>
<dbReference type="Proteomes" id="UP000070299">
    <property type="component" value="Unassembled WGS sequence"/>
</dbReference>
<dbReference type="EMBL" id="LSNE01000002">
    <property type="protein sequence ID" value="KXI30871.1"/>
    <property type="molecule type" value="Genomic_DNA"/>
</dbReference>